<evidence type="ECO:0000313" key="2">
    <source>
        <dbReference type="EMBL" id="UZZ64286.1"/>
    </source>
</evidence>
<dbReference type="Proteomes" id="UP001236076">
    <property type="component" value="Segment"/>
</dbReference>
<dbReference type="EMBL" id="OP744025">
    <property type="protein sequence ID" value="UZZ64286.1"/>
    <property type="molecule type" value="Genomic_DNA"/>
</dbReference>
<keyword evidence="1" id="KW-0175">Coiled coil</keyword>
<gene>
    <name evidence="2" type="ORF">A54_46</name>
</gene>
<proteinExistence type="predicted"/>
<accession>A0A9Y1E0G4</accession>
<organism evidence="2 3">
    <name type="scientific">Escherichia phage A5-4</name>
    <dbReference type="NCBI Taxonomy" id="2996162"/>
    <lineage>
        <taxon>Viruses</taxon>
        <taxon>Duplodnaviria</taxon>
        <taxon>Heunggongvirae</taxon>
        <taxon>Uroviricota</taxon>
        <taxon>Caudoviricetes</taxon>
        <taxon>Vequintavirinae</taxon>
    </lineage>
</organism>
<sequence length="162" mass="18994">MKHFNTRTLHMLEDHVDERSYEFFMYDYQGKKTWHSQAEGAKPTLTIDARSSGGSIVCGYCGRKALPIQNHILRVVGHCCVCKDAMDQLEVENEEEKVKEEMEKLLDKLREVKPKLNKEILKLTMQEVMKEEIRRMENGFFSTNENRFGIQINNGEDYVEED</sequence>
<protein>
    <submittedName>
        <fullName evidence="2">Uncharacterized protein</fullName>
    </submittedName>
</protein>
<name>A0A9Y1E0G4_9CAUD</name>
<evidence type="ECO:0000313" key="3">
    <source>
        <dbReference type="Proteomes" id="UP001236076"/>
    </source>
</evidence>
<evidence type="ECO:0000256" key="1">
    <source>
        <dbReference type="SAM" id="Coils"/>
    </source>
</evidence>
<reference evidence="2 3" key="1">
    <citation type="submission" date="2022-10" db="EMBL/GenBank/DDBJ databases">
        <authorList>
            <person name="Cortes-Martin A."/>
            <person name="Buttimer C.T.H."/>
            <person name="Hill C."/>
        </authorList>
    </citation>
    <scope>NUCLEOTIDE SEQUENCE [LARGE SCALE GENOMIC DNA]</scope>
</reference>
<keyword evidence="3" id="KW-1185">Reference proteome</keyword>
<feature type="coiled-coil region" evidence="1">
    <location>
        <begin position="88"/>
        <end position="126"/>
    </location>
</feature>